<dbReference type="EMBL" id="VWYG01017258">
    <property type="protein sequence ID" value="NXQ87907.1"/>
    <property type="molecule type" value="Genomic_DNA"/>
</dbReference>
<accession>A0A7L2GLL9</accession>
<dbReference type="SUPFAM" id="SSF58069">
    <property type="entry name" value="Virus ectodomain"/>
    <property type="match status" value="1"/>
</dbReference>
<feature type="non-terminal residue" evidence="2">
    <location>
        <position position="95"/>
    </location>
</feature>
<comment type="caution">
    <text evidence="2">The sequence shown here is derived from an EMBL/GenBank/DDBJ whole genome shotgun (WGS) entry which is preliminary data.</text>
</comment>
<protein>
    <submittedName>
        <fullName evidence="2">ERVV2 protein</fullName>
    </submittedName>
</protein>
<dbReference type="AlphaFoldDB" id="A0A7L2GLL9"/>
<dbReference type="PANTHER" id="PTHR10424">
    <property type="entry name" value="VIRAL ENVELOPE PROTEIN"/>
    <property type="match status" value="1"/>
</dbReference>
<sequence length="95" mass="10404">TKFHSLVRWLFPMLGVSELEKAIVNISAVVEILANTTADALGKLQAEIDSLAKITIQNRLALDMLTAKEGGVCTLINQSCCVYLNERQQVETDIA</sequence>
<reference evidence="2 3" key="1">
    <citation type="submission" date="2019-09" db="EMBL/GenBank/DDBJ databases">
        <title>Bird 10,000 Genomes (B10K) Project - Family phase.</title>
        <authorList>
            <person name="Zhang G."/>
        </authorList>
    </citation>
    <scope>NUCLEOTIDE SEQUENCE [LARGE SCALE GENOMIC DNA]</scope>
    <source>
        <strain evidence="2">B10K-DU-001-56</strain>
        <tissue evidence="2">Muscle</tissue>
    </source>
</reference>
<dbReference type="PANTHER" id="PTHR10424:SF73">
    <property type="entry name" value="ENDOGENOUS RETROVIRUS GROUP FC1 ENV POLYPROTEIN-RELATED"/>
    <property type="match status" value="1"/>
</dbReference>
<proteinExistence type="predicted"/>
<feature type="non-terminal residue" evidence="2">
    <location>
        <position position="1"/>
    </location>
</feature>
<gene>
    <name evidence="2" type="primary">Ervv2_2</name>
    <name evidence="2" type="ORF">NYCGRA_R15745</name>
</gene>
<evidence type="ECO:0000313" key="2">
    <source>
        <dbReference type="EMBL" id="NXQ87907.1"/>
    </source>
</evidence>
<dbReference type="Proteomes" id="UP000567826">
    <property type="component" value="Unassembled WGS sequence"/>
</dbReference>
<evidence type="ECO:0000256" key="1">
    <source>
        <dbReference type="ARBA" id="ARBA00023157"/>
    </source>
</evidence>
<name>A0A7L2GLL9_NYCGR</name>
<evidence type="ECO:0000313" key="3">
    <source>
        <dbReference type="Proteomes" id="UP000567826"/>
    </source>
</evidence>
<keyword evidence="3" id="KW-1185">Reference proteome</keyword>
<dbReference type="Pfam" id="PF00429">
    <property type="entry name" value="TLV_coat"/>
    <property type="match status" value="1"/>
</dbReference>
<keyword evidence="1" id="KW-1015">Disulfide bond</keyword>
<dbReference type="InterPro" id="IPR018154">
    <property type="entry name" value="TLV/ENV_coat_polyprotein"/>
</dbReference>
<organism evidence="2 3">
    <name type="scientific">Nyctibius grandis</name>
    <name type="common">Great potoo</name>
    <dbReference type="NCBI Taxonomy" id="48427"/>
    <lineage>
        <taxon>Eukaryota</taxon>
        <taxon>Metazoa</taxon>
        <taxon>Chordata</taxon>
        <taxon>Craniata</taxon>
        <taxon>Vertebrata</taxon>
        <taxon>Euteleostomi</taxon>
        <taxon>Archelosauria</taxon>
        <taxon>Archosauria</taxon>
        <taxon>Dinosauria</taxon>
        <taxon>Saurischia</taxon>
        <taxon>Theropoda</taxon>
        <taxon>Coelurosauria</taxon>
        <taxon>Aves</taxon>
        <taxon>Neognathae</taxon>
        <taxon>Neoaves</taxon>
        <taxon>Strisores</taxon>
        <taxon>Caprimulgiformes</taxon>
        <taxon>Nyctibiidae</taxon>
        <taxon>Nyctibius</taxon>
    </lineage>
</organism>
<dbReference type="OrthoDB" id="8949317at2759"/>
<dbReference type="Gene3D" id="1.10.287.210">
    <property type="match status" value="1"/>
</dbReference>